<protein>
    <submittedName>
        <fullName evidence="1">Uncharacterized protein</fullName>
    </submittedName>
</protein>
<dbReference type="EMBL" id="LGRX02035483">
    <property type="protein sequence ID" value="KAK3234594.1"/>
    <property type="molecule type" value="Genomic_DNA"/>
</dbReference>
<organism evidence="1 2">
    <name type="scientific">Cymbomonas tetramitiformis</name>
    <dbReference type="NCBI Taxonomy" id="36881"/>
    <lineage>
        <taxon>Eukaryota</taxon>
        <taxon>Viridiplantae</taxon>
        <taxon>Chlorophyta</taxon>
        <taxon>Pyramimonadophyceae</taxon>
        <taxon>Pyramimonadales</taxon>
        <taxon>Pyramimonadaceae</taxon>
        <taxon>Cymbomonas</taxon>
    </lineage>
</organism>
<dbReference type="AlphaFoldDB" id="A0AAE0ENM9"/>
<comment type="caution">
    <text evidence="1">The sequence shown here is derived from an EMBL/GenBank/DDBJ whole genome shotgun (WGS) entry which is preliminary data.</text>
</comment>
<proteinExistence type="predicted"/>
<dbReference type="Proteomes" id="UP001190700">
    <property type="component" value="Unassembled WGS sequence"/>
</dbReference>
<evidence type="ECO:0000313" key="1">
    <source>
        <dbReference type="EMBL" id="KAK3234594.1"/>
    </source>
</evidence>
<gene>
    <name evidence="1" type="ORF">CYMTET_55145</name>
</gene>
<sequence length="339" mass="39225">MPLSNDESWTTADLNPDEYTWIGIDEARSFSCIKVVKDTRLYSGTRTLFKQEDSDDMIVQKWMHDRESKPWMFFGAVPTAKSYGLKTDTTIHYIADSECMYRSDNGCKMRDDHALVEWDENKLSSSTLSSITESLAIKGQDVHKTSAHSYKGVPFAYTAGKIGVVMKFTLTCDFNFVDMTNVHNLSLLHELGKELRTDGKYDEWNKHLEHGWYDQKNDKYRRQSTYDGDFGFLYMLERYIKEYDIANIHGITSIKNEDSVFHSEICMFDPWKAIQKGKILKPVVHERPLVFENGVLEKLSLPSLEEFVSNRKTLGNMLTATDVQKGYIYSNFAYGVRYQ</sequence>
<evidence type="ECO:0000313" key="2">
    <source>
        <dbReference type="Proteomes" id="UP001190700"/>
    </source>
</evidence>
<name>A0AAE0ENM9_9CHLO</name>
<reference evidence="1 2" key="1">
    <citation type="journal article" date="2015" name="Genome Biol. Evol.">
        <title>Comparative Genomics of a Bacterivorous Green Alga Reveals Evolutionary Causalities and Consequences of Phago-Mixotrophic Mode of Nutrition.</title>
        <authorList>
            <person name="Burns J.A."/>
            <person name="Paasch A."/>
            <person name="Narechania A."/>
            <person name="Kim E."/>
        </authorList>
    </citation>
    <scope>NUCLEOTIDE SEQUENCE [LARGE SCALE GENOMIC DNA]</scope>
    <source>
        <strain evidence="1 2">PLY_AMNH</strain>
    </source>
</reference>
<accession>A0AAE0ENM9</accession>
<keyword evidence="2" id="KW-1185">Reference proteome</keyword>